<dbReference type="EMBL" id="CACRTZ010000033">
    <property type="protein sequence ID" value="VYU63462.1"/>
    <property type="molecule type" value="Genomic_DNA"/>
</dbReference>
<protein>
    <recommendedName>
        <fullName evidence="3">DUF2770 domain-containing protein</fullName>
    </recommendedName>
</protein>
<evidence type="ECO:0000313" key="2">
    <source>
        <dbReference type="EMBL" id="VYU63462.1"/>
    </source>
</evidence>
<keyword evidence="1" id="KW-0472">Membrane</keyword>
<keyword evidence="1" id="KW-1133">Transmembrane helix</keyword>
<keyword evidence="1" id="KW-0812">Transmembrane</keyword>
<dbReference type="InterPro" id="IPR024494">
    <property type="entry name" value="DUF2770"/>
</dbReference>
<accession>A0A6N3GGM2</accession>
<dbReference type="RefSeq" id="WP_044177633.1">
    <property type="nucleotide sequence ID" value="NZ_CABKSF010000001.1"/>
</dbReference>
<proteinExistence type="predicted"/>
<name>A0A6N3GGM2_9ENTR</name>
<organism evidence="2">
    <name type="scientific">Phytobacter massiliensis</name>
    <dbReference type="NCBI Taxonomy" id="1485952"/>
    <lineage>
        <taxon>Bacteria</taxon>
        <taxon>Pseudomonadati</taxon>
        <taxon>Pseudomonadota</taxon>
        <taxon>Gammaproteobacteria</taxon>
        <taxon>Enterobacterales</taxon>
        <taxon>Enterobacteriaceae</taxon>
        <taxon>Phytobacter</taxon>
    </lineage>
</organism>
<sequence>MRRLFHFIINNVREHLMVYIVLWSILALIDLIYILWS</sequence>
<reference evidence="2" key="1">
    <citation type="submission" date="2019-11" db="EMBL/GenBank/DDBJ databases">
        <authorList>
            <person name="Feng L."/>
        </authorList>
    </citation>
    <scope>NUCLEOTIDE SEQUENCE</scope>
    <source>
        <strain evidence="2">EMassiliensisLFYP7</strain>
    </source>
</reference>
<evidence type="ECO:0008006" key="3">
    <source>
        <dbReference type="Google" id="ProtNLM"/>
    </source>
</evidence>
<dbReference type="Pfam" id="PF10968">
    <property type="entry name" value="DUF2770"/>
    <property type="match status" value="1"/>
</dbReference>
<gene>
    <name evidence="2" type="ORF">EMLFYP7_03194</name>
</gene>
<feature type="transmembrane region" description="Helical" evidence="1">
    <location>
        <begin position="16"/>
        <end position="36"/>
    </location>
</feature>
<dbReference type="OrthoDB" id="6637833at2"/>
<evidence type="ECO:0000256" key="1">
    <source>
        <dbReference type="SAM" id="Phobius"/>
    </source>
</evidence>
<dbReference type="AlphaFoldDB" id="A0A6N3GGM2"/>